<organism evidence="2 3">
    <name type="scientific">Hansschlegelia zhihuaiae</name>
    <dbReference type="NCBI Taxonomy" id="405005"/>
    <lineage>
        <taxon>Bacteria</taxon>
        <taxon>Pseudomonadati</taxon>
        <taxon>Pseudomonadota</taxon>
        <taxon>Alphaproteobacteria</taxon>
        <taxon>Hyphomicrobiales</taxon>
        <taxon>Methylopilaceae</taxon>
        <taxon>Hansschlegelia</taxon>
    </lineage>
</organism>
<keyword evidence="3" id="KW-1185">Reference proteome</keyword>
<comment type="caution">
    <text evidence="2">The sequence shown here is derived from an EMBL/GenBank/DDBJ whole genome shotgun (WGS) entry which is preliminary data.</text>
</comment>
<name>A0A4V1KI29_9HYPH</name>
<feature type="chain" id="PRO_5020389522" evidence="1">
    <location>
        <begin position="23"/>
        <end position="160"/>
    </location>
</feature>
<evidence type="ECO:0000313" key="2">
    <source>
        <dbReference type="EMBL" id="RXF69252.1"/>
    </source>
</evidence>
<sequence length="160" mass="16816">MKLAYAALVGALAVGLTAPAQADILKFVANSSAQNFTTDTELTINQDNGAFSTRFRVKKQSMVVINFTAECLVTGNNNSYVDIDILVKLEGETTFNAIPPSNGDNALCAPGNNTGNSWVGASIAGGQVMPVGNHTVKILAKPQGTLTNVRIDDLALYVID</sequence>
<gene>
    <name evidence="2" type="ORF">EK403_18890</name>
</gene>
<protein>
    <submittedName>
        <fullName evidence="2">Uncharacterized protein</fullName>
    </submittedName>
</protein>
<dbReference type="OrthoDB" id="6203642at2"/>
<proteinExistence type="predicted"/>
<evidence type="ECO:0000313" key="3">
    <source>
        <dbReference type="Proteomes" id="UP000289708"/>
    </source>
</evidence>
<dbReference type="Proteomes" id="UP000289708">
    <property type="component" value="Unassembled WGS sequence"/>
</dbReference>
<keyword evidence="1" id="KW-0732">Signal</keyword>
<feature type="signal peptide" evidence="1">
    <location>
        <begin position="1"/>
        <end position="22"/>
    </location>
</feature>
<dbReference type="AlphaFoldDB" id="A0A4V1KI29"/>
<evidence type="ECO:0000256" key="1">
    <source>
        <dbReference type="SAM" id="SignalP"/>
    </source>
</evidence>
<accession>A0A4V1KI29</accession>
<dbReference type="RefSeq" id="WP_128779018.1">
    <property type="nucleotide sequence ID" value="NZ_RYFI01000022.1"/>
</dbReference>
<dbReference type="EMBL" id="RYFI01000022">
    <property type="protein sequence ID" value="RXF69252.1"/>
    <property type="molecule type" value="Genomic_DNA"/>
</dbReference>
<reference evidence="2 3" key="1">
    <citation type="submission" date="2018-12" db="EMBL/GenBank/DDBJ databases">
        <title>bacterium Hansschlegelia zhihuaiae S113.</title>
        <authorList>
            <person name="He J."/>
        </authorList>
    </citation>
    <scope>NUCLEOTIDE SEQUENCE [LARGE SCALE GENOMIC DNA]</scope>
    <source>
        <strain evidence="2 3">S 113</strain>
    </source>
</reference>